<organism evidence="1 2">
    <name type="scientific">Allacma fusca</name>
    <dbReference type="NCBI Taxonomy" id="39272"/>
    <lineage>
        <taxon>Eukaryota</taxon>
        <taxon>Metazoa</taxon>
        <taxon>Ecdysozoa</taxon>
        <taxon>Arthropoda</taxon>
        <taxon>Hexapoda</taxon>
        <taxon>Collembola</taxon>
        <taxon>Symphypleona</taxon>
        <taxon>Sminthuridae</taxon>
        <taxon>Allacma</taxon>
    </lineage>
</organism>
<accession>A0A8J2NZV2</accession>
<evidence type="ECO:0000313" key="2">
    <source>
        <dbReference type="Proteomes" id="UP000708208"/>
    </source>
</evidence>
<comment type="caution">
    <text evidence="1">The sequence shown here is derived from an EMBL/GenBank/DDBJ whole genome shotgun (WGS) entry which is preliminary data.</text>
</comment>
<dbReference type="EMBL" id="CAJVCH010059009">
    <property type="protein sequence ID" value="CAG7719149.1"/>
    <property type="molecule type" value="Genomic_DNA"/>
</dbReference>
<reference evidence="1" key="1">
    <citation type="submission" date="2021-06" db="EMBL/GenBank/DDBJ databases">
        <authorList>
            <person name="Hodson N. C."/>
            <person name="Mongue J. A."/>
            <person name="Jaron S. K."/>
        </authorList>
    </citation>
    <scope>NUCLEOTIDE SEQUENCE</scope>
</reference>
<proteinExistence type="predicted"/>
<evidence type="ECO:0000313" key="1">
    <source>
        <dbReference type="EMBL" id="CAG7719149.1"/>
    </source>
</evidence>
<protein>
    <submittedName>
        <fullName evidence="1">Uncharacterized protein</fullName>
    </submittedName>
</protein>
<keyword evidence="2" id="KW-1185">Reference proteome</keyword>
<dbReference type="Proteomes" id="UP000708208">
    <property type="component" value="Unassembled WGS sequence"/>
</dbReference>
<dbReference type="AlphaFoldDB" id="A0A8J2NZV2"/>
<name>A0A8J2NZV2_9HEXA</name>
<sequence length="72" mass="8270">MGKNLRAIRSTCSANWTSKFDDCPLIWKFSIGTSSQTFWKMVKAPSIGESQGDLQRHQRIITFSRCLRLCET</sequence>
<gene>
    <name evidence="1" type="ORF">AFUS01_LOCUS8490</name>
</gene>